<dbReference type="InterPro" id="IPR027417">
    <property type="entry name" value="P-loop_NTPase"/>
</dbReference>
<dbReference type="InterPro" id="IPR058031">
    <property type="entry name" value="AAA_lid_NorR"/>
</dbReference>
<feature type="domain" description="Sigma-54 factor interaction" evidence="6">
    <location>
        <begin position="283"/>
        <end position="513"/>
    </location>
</feature>
<dbReference type="AlphaFoldDB" id="K4LLC8"/>
<dbReference type="InterPro" id="IPR025944">
    <property type="entry name" value="Sigma_54_int_dom_CS"/>
</dbReference>
<evidence type="ECO:0000313" key="9">
    <source>
        <dbReference type="Proteomes" id="UP000000467"/>
    </source>
</evidence>
<dbReference type="InterPro" id="IPR000014">
    <property type="entry name" value="PAS"/>
</dbReference>
<organism evidence="8 9">
    <name type="scientific">Thermacetogenium phaeum (strain ATCC BAA-254 / DSM 26808 / PB)</name>
    <dbReference type="NCBI Taxonomy" id="1089553"/>
    <lineage>
        <taxon>Bacteria</taxon>
        <taxon>Bacillati</taxon>
        <taxon>Bacillota</taxon>
        <taxon>Clostridia</taxon>
        <taxon>Thermoanaerobacterales</taxon>
        <taxon>Thermoanaerobacteraceae</taxon>
        <taxon>Thermacetogenium</taxon>
    </lineage>
</organism>
<dbReference type="PROSITE" id="PS50112">
    <property type="entry name" value="PAS"/>
    <property type="match status" value="1"/>
</dbReference>
<proteinExistence type="predicted"/>
<dbReference type="Gene3D" id="3.30.450.40">
    <property type="match status" value="1"/>
</dbReference>
<dbReference type="InterPro" id="IPR003593">
    <property type="entry name" value="AAA+_ATPase"/>
</dbReference>
<accession>K4LLC8</accession>
<keyword evidence="2" id="KW-0067">ATP-binding</keyword>
<dbReference type="eggNOG" id="COG3829">
    <property type="taxonomic scope" value="Bacteria"/>
</dbReference>
<dbReference type="InterPro" id="IPR009057">
    <property type="entry name" value="Homeodomain-like_sf"/>
</dbReference>
<feature type="domain" description="PAS" evidence="7">
    <location>
        <begin position="154"/>
        <end position="190"/>
    </location>
</feature>
<dbReference type="InterPro" id="IPR029016">
    <property type="entry name" value="GAF-like_dom_sf"/>
</dbReference>
<dbReference type="Gene3D" id="3.30.450.20">
    <property type="entry name" value="PAS domain"/>
    <property type="match status" value="1"/>
</dbReference>
<dbReference type="STRING" id="1089553.Tph_c27070"/>
<dbReference type="FunFam" id="3.40.50.300:FF:000006">
    <property type="entry name" value="DNA-binding transcriptional regulator NtrC"/>
    <property type="match status" value="1"/>
</dbReference>
<dbReference type="InterPro" id="IPR025943">
    <property type="entry name" value="Sigma_54_int_dom_ATP-bd_2"/>
</dbReference>
<gene>
    <name evidence="8" type="primary">ygeV</name>
    <name evidence="8" type="ordered locus">Tph_c27070</name>
</gene>
<dbReference type="PROSITE" id="PS00676">
    <property type="entry name" value="SIGMA54_INTERACT_2"/>
    <property type="match status" value="1"/>
</dbReference>
<dbReference type="SUPFAM" id="SSF55785">
    <property type="entry name" value="PYP-like sensor domain (PAS domain)"/>
    <property type="match status" value="1"/>
</dbReference>
<dbReference type="HOGENOM" id="CLU_000445_8_1_9"/>
<evidence type="ECO:0000313" key="8">
    <source>
        <dbReference type="EMBL" id="AFV12872.1"/>
    </source>
</evidence>
<dbReference type="EMBL" id="CP003732">
    <property type="protein sequence ID" value="AFV12872.1"/>
    <property type="molecule type" value="Genomic_DNA"/>
</dbReference>
<dbReference type="GO" id="GO:0043565">
    <property type="term" value="F:sequence-specific DNA binding"/>
    <property type="evidence" value="ECO:0007669"/>
    <property type="project" value="InterPro"/>
</dbReference>
<evidence type="ECO:0000259" key="7">
    <source>
        <dbReference type="PROSITE" id="PS50112"/>
    </source>
</evidence>
<evidence type="ECO:0000256" key="5">
    <source>
        <dbReference type="ARBA" id="ARBA00023163"/>
    </source>
</evidence>
<dbReference type="SMART" id="SM00382">
    <property type="entry name" value="AAA"/>
    <property type="match status" value="1"/>
</dbReference>
<dbReference type="PROSITE" id="PS00688">
    <property type="entry name" value="SIGMA54_INTERACT_3"/>
    <property type="match status" value="1"/>
</dbReference>
<evidence type="ECO:0000256" key="2">
    <source>
        <dbReference type="ARBA" id="ARBA00022840"/>
    </source>
</evidence>
<dbReference type="InterPro" id="IPR025662">
    <property type="entry name" value="Sigma_54_int_dom_ATP-bd_1"/>
</dbReference>
<keyword evidence="5" id="KW-0804">Transcription</keyword>
<dbReference type="PROSITE" id="PS00675">
    <property type="entry name" value="SIGMA54_INTERACT_1"/>
    <property type="match status" value="1"/>
</dbReference>
<keyword evidence="9" id="KW-1185">Reference proteome</keyword>
<dbReference type="KEGG" id="tpz:Tph_c27070"/>
<keyword evidence="1" id="KW-0547">Nucleotide-binding</keyword>
<dbReference type="Gene3D" id="3.40.50.300">
    <property type="entry name" value="P-loop containing nucleotide triphosphate hydrolases"/>
    <property type="match status" value="1"/>
</dbReference>
<evidence type="ECO:0000256" key="1">
    <source>
        <dbReference type="ARBA" id="ARBA00022741"/>
    </source>
</evidence>
<evidence type="ECO:0000259" key="6">
    <source>
        <dbReference type="PROSITE" id="PS50045"/>
    </source>
</evidence>
<keyword evidence="3" id="KW-0805">Transcription regulation</keyword>
<dbReference type="InterPro" id="IPR035965">
    <property type="entry name" value="PAS-like_dom_sf"/>
</dbReference>
<dbReference type="PANTHER" id="PTHR32071:SF57">
    <property type="entry name" value="C4-DICARBOXYLATE TRANSPORT TRANSCRIPTIONAL REGULATORY PROTEIN DCTD"/>
    <property type="match status" value="1"/>
</dbReference>
<dbReference type="PANTHER" id="PTHR32071">
    <property type="entry name" value="TRANSCRIPTIONAL REGULATORY PROTEIN"/>
    <property type="match status" value="1"/>
</dbReference>
<dbReference type="Pfam" id="PF02954">
    <property type="entry name" value="HTH_8"/>
    <property type="match status" value="1"/>
</dbReference>
<dbReference type="GO" id="GO:0005524">
    <property type="term" value="F:ATP binding"/>
    <property type="evidence" value="ECO:0007669"/>
    <property type="project" value="UniProtKB-KW"/>
</dbReference>
<dbReference type="SUPFAM" id="SSF52540">
    <property type="entry name" value="P-loop containing nucleoside triphosphate hydrolases"/>
    <property type="match status" value="1"/>
</dbReference>
<dbReference type="Pfam" id="PF25601">
    <property type="entry name" value="AAA_lid_14"/>
    <property type="match status" value="1"/>
</dbReference>
<sequence>MVDLMSIQKNAQQIAEAIASVLGIDVEIADNNLIRVAGTGIYRDYVGQSMASQGYIYREVMRLGYEIVIDNPGKHELCQPCEQKGHCSEKYEIVYPINVDGVSIGVIGLLCFDDEKARRVKQNQDSYLTFLGKMAETLALKIKEENYLKGLVYSNRYFKSVIDCLEEGLITTALDGKIVHYNKTAQNLLGKKVSSSDASLELLFGSKRAEEIIDVAGKGQKVLEKEIRLDAGSEKLQLMIHARPITAERGVQGIAIALNHFTKIKRLVNRYSGNEISYTVDDILGSSEAVRRLREKIKSIASSNSTVLIRGESGTGKELVARAIHNCGSRRQGPFVAINCSAIPESLLESELFGYEDGAFTGARKGGKMGKFELADKGTLFLDEIGDMAQYLQVKLLRVLQERQIERIGGLSPIPVDVRVIAATNRDLEKMIAQGEFREDLYYRINVIPIDVAPLRERKEDIEVLCRHFIEVYNQQLNKEVRGMTEDFRRKLWEYSWPGNVRELQNAIEYAMNLADGDVLSVEHLPVAIREAQEQDEEETFKLDMLERRTIVRCLKRYGTTVEGKKKAAKALGIGIATLYRKMARYGIKDVDV</sequence>
<evidence type="ECO:0000256" key="3">
    <source>
        <dbReference type="ARBA" id="ARBA00023015"/>
    </source>
</evidence>
<dbReference type="PROSITE" id="PS50045">
    <property type="entry name" value="SIGMA54_INTERACT_4"/>
    <property type="match status" value="1"/>
</dbReference>
<dbReference type="Gene3D" id="1.10.10.60">
    <property type="entry name" value="Homeodomain-like"/>
    <property type="match status" value="1"/>
</dbReference>
<dbReference type="RefSeq" id="WP_015051732.1">
    <property type="nucleotide sequence ID" value="NC_018870.1"/>
</dbReference>
<reference evidence="8 9" key="1">
    <citation type="journal article" date="2012" name="BMC Genomics">
        <title>Genome-guided analysis of physiological and morphological traits of the fermentative acetate oxidizer Thermacetogenium phaeum.</title>
        <authorList>
            <person name="Oehler D."/>
            <person name="Poehlein A."/>
            <person name="Leimbach A."/>
            <person name="Muller N."/>
            <person name="Daniel R."/>
            <person name="Gottschalk G."/>
            <person name="Schink B."/>
        </authorList>
    </citation>
    <scope>NUCLEOTIDE SEQUENCE [LARGE SCALE GENOMIC DNA]</scope>
    <source>
        <strain evidence="9">ATCC BAA-254 / DSM 26808 / PB</strain>
    </source>
</reference>
<protein>
    <submittedName>
        <fullName evidence="8">Sigma-54-dependent transcriptional regulator</fullName>
    </submittedName>
</protein>
<dbReference type="GO" id="GO:0006355">
    <property type="term" value="P:regulation of DNA-templated transcription"/>
    <property type="evidence" value="ECO:0007669"/>
    <property type="project" value="InterPro"/>
</dbReference>
<dbReference type="InterPro" id="IPR002197">
    <property type="entry name" value="HTH_Fis"/>
</dbReference>
<dbReference type="Gene3D" id="1.10.8.60">
    <property type="match status" value="1"/>
</dbReference>
<dbReference type="Proteomes" id="UP000000467">
    <property type="component" value="Chromosome"/>
</dbReference>
<keyword evidence="4" id="KW-0238">DNA-binding</keyword>
<name>K4LLC8_THEPS</name>
<evidence type="ECO:0000256" key="4">
    <source>
        <dbReference type="ARBA" id="ARBA00023125"/>
    </source>
</evidence>
<dbReference type="OrthoDB" id="9803970at2"/>
<dbReference type="InterPro" id="IPR002078">
    <property type="entry name" value="Sigma_54_int"/>
</dbReference>
<dbReference type="Pfam" id="PF00158">
    <property type="entry name" value="Sigma54_activat"/>
    <property type="match status" value="1"/>
</dbReference>
<dbReference type="SUPFAM" id="SSF46689">
    <property type="entry name" value="Homeodomain-like"/>
    <property type="match status" value="1"/>
</dbReference>
<dbReference type="CDD" id="cd00009">
    <property type="entry name" value="AAA"/>
    <property type="match status" value="1"/>
</dbReference>